<dbReference type="AlphaFoldDB" id="A0AAV1L3U6"/>
<accession>A0AAV1L3U6</accession>
<dbReference type="SUPFAM" id="SSF46938">
    <property type="entry name" value="CRAL/TRIO N-terminal domain"/>
    <property type="match status" value="1"/>
</dbReference>
<reference evidence="1 2" key="1">
    <citation type="submission" date="2023-11" db="EMBL/GenBank/DDBJ databases">
        <authorList>
            <person name="Hedman E."/>
            <person name="Englund M."/>
            <person name="Stromberg M."/>
            <person name="Nyberg Akerstrom W."/>
            <person name="Nylinder S."/>
            <person name="Jareborg N."/>
            <person name="Kallberg Y."/>
            <person name="Kronander E."/>
        </authorList>
    </citation>
    <scope>NUCLEOTIDE SEQUENCE [LARGE SCALE GENOMIC DNA]</scope>
</reference>
<dbReference type="SUPFAM" id="SSF53098">
    <property type="entry name" value="Ribonuclease H-like"/>
    <property type="match status" value="1"/>
</dbReference>
<keyword evidence="2" id="KW-1185">Reference proteome</keyword>
<organism evidence="1 2">
    <name type="scientific">Parnassius mnemosyne</name>
    <name type="common">clouded apollo</name>
    <dbReference type="NCBI Taxonomy" id="213953"/>
    <lineage>
        <taxon>Eukaryota</taxon>
        <taxon>Metazoa</taxon>
        <taxon>Ecdysozoa</taxon>
        <taxon>Arthropoda</taxon>
        <taxon>Hexapoda</taxon>
        <taxon>Insecta</taxon>
        <taxon>Pterygota</taxon>
        <taxon>Neoptera</taxon>
        <taxon>Endopterygota</taxon>
        <taxon>Lepidoptera</taxon>
        <taxon>Glossata</taxon>
        <taxon>Ditrysia</taxon>
        <taxon>Papilionoidea</taxon>
        <taxon>Papilionidae</taxon>
        <taxon>Parnassiinae</taxon>
        <taxon>Parnassini</taxon>
        <taxon>Parnassius</taxon>
        <taxon>Driopa</taxon>
    </lineage>
</organism>
<comment type="caution">
    <text evidence="1">The sequence shown here is derived from an EMBL/GenBank/DDBJ whole genome shotgun (WGS) entry which is preliminary data.</text>
</comment>
<protein>
    <submittedName>
        <fullName evidence="1">Uncharacterized protein</fullName>
    </submittedName>
</protein>
<sequence length="214" mass="25054">MTVELEYDYDAATANMDTFSQNDIDFLQQWAQKLDKSKYVPKDLTNKQLLLFYSACYGDIDKTKTCIEKYYRFRRSSPEFFDDRYLYSEELKISTKVIPCDSSNSEDESDIENENENGFVIKADPRGVIPKLVYKELITKVRKKVKFLKGSPTRMDILNSYLESKSKDTTLIDCKTRWSTLADMIARVLEFKDAIQKILIDPKEKTQKSENQTY</sequence>
<dbReference type="InterPro" id="IPR036273">
    <property type="entry name" value="CRAL/TRIO_N_dom_sf"/>
</dbReference>
<dbReference type="Proteomes" id="UP001314205">
    <property type="component" value="Unassembled WGS sequence"/>
</dbReference>
<evidence type="ECO:0000313" key="1">
    <source>
        <dbReference type="EMBL" id="CAK1589971.1"/>
    </source>
</evidence>
<evidence type="ECO:0000313" key="2">
    <source>
        <dbReference type="Proteomes" id="UP001314205"/>
    </source>
</evidence>
<name>A0AAV1L3U6_9NEOP</name>
<dbReference type="EMBL" id="CAVLGL010000085">
    <property type="protein sequence ID" value="CAK1589971.1"/>
    <property type="molecule type" value="Genomic_DNA"/>
</dbReference>
<proteinExistence type="predicted"/>
<gene>
    <name evidence="1" type="ORF">PARMNEM_LOCUS10394</name>
</gene>
<dbReference type="InterPro" id="IPR012337">
    <property type="entry name" value="RNaseH-like_sf"/>
</dbReference>